<reference evidence="1" key="1">
    <citation type="journal article" date="2014" name="Front. Microbiol.">
        <title>High frequency of phylogenetically diverse reductive dehalogenase-homologous genes in deep subseafloor sedimentary metagenomes.</title>
        <authorList>
            <person name="Kawai M."/>
            <person name="Futagami T."/>
            <person name="Toyoda A."/>
            <person name="Takaki Y."/>
            <person name="Nishi S."/>
            <person name="Hori S."/>
            <person name="Arai W."/>
            <person name="Tsubouchi T."/>
            <person name="Morono Y."/>
            <person name="Uchiyama I."/>
            <person name="Ito T."/>
            <person name="Fujiyama A."/>
            <person name="Inagaki F."/>
            <person name="Takami H."/>
        </authorList>
    </citation>
    <scope>NUCLEOTIDE SEQUENCE</scope>
    <source>
        <strain evidence="1">Expedition CK06-06</strain>
    </source>
</reference>
<accession>X1A3A0</accession>
<protein>
    <submittedName>
        <fullName evidence="1">Uncharacterized protein</fullName>
    </submittedName>
</protein>
<feature type="non-terminal residue" evidence="1">
    <location>
        <position position="1"/>
    </location>
</feature>
<evidence type="ECO:0000313" key="1">
    <source>
        <dbReference type="EMBL" id="GAG76535.1"/>
    </source>
</evidence>
<dbReference type="AlphaFoldDB" id="X1A3A0"/>
<gene>
    <name evidence="1" type="ORF">S01H4_30922</name>
</gene>
<organism evidence="1">
    <name type="scientific">marine sediment metagenome</name>
    <dbReference type="NCBI Taxonomy" id="412755"/>
    <lineage>
        <taxon>unclassified sequences</taxon>
        <taxon>metagenomes</taxon>
        <taxon>ecological metagenomes</taxon>
    </lineage>
</organism>
<proteinExistence type="predicted"/>
<name>X1A3A0_9ZZZZ</name>
<sequence>ATPGWLSLDEEKMTGRILTLPDKDDIDPIFEGKTVVEYYSR</sequence>
<comment type="caution">
    <text evidence="1">The sequence shown here is derived from an EMBL/GenBank/DDBJ whole genome shotgun (WGS) entry which is preliminary data.</text>
</comment>
<dbReference type="EMBL" id="BART01016004">
    <property type="protein sequence ID" value="GAG76535.1"/>
    <property type="molecule type" value="Genomic_DNA"/>
</dbReference>